<feature type="compositionally biased region" description="Basic and acidic residues" evidence="5">
    <location>
        <begin position="631"/>
        <end position="648"/>
    </location>
</feature>
<protein>
    <submittedName>
        <fullName evidence="7">4Fe-4S dicluster protein</fullName>
    </submittedName>
</protein>
<evidence type="ECO:0000256" key="4">
    <source>
        <dbReference type="ARBA" id="ARBA00023014"/>
    </source>
</evidence>
<dbReference type="PROSITE" id="PS51379">
    <property type="entry name" value="4FE4S_FER_2"/>
    <property type="match status" value="3"/>
</dbReference>
<evidence type="ECO:0000256" key="2">
    <source>
        <dbReference type="ARBA" id="ARBA00022723"/>
    </source>
</evidence>
<keyword evidence="3" id="KW-0408">Iron</keyword>
<dbReference type="RefSeq" id="WP_108387833.1">
    <property type="nucleotide sequence ID" value="NZ_QBUD01000013.1"/>
</dbReference>
<dbReference type="PROSITE" id="PS00198">
    <property type="entry name" value="4FE4S_FER_1"/>
    <property type="match status" value="3"/>
</dbReference>
<dbReference type="PANTHER" id="PTHR43687">
    <property type="entry name" value="ADENYLYLSULFATE REDUCTASE, BETA SUBUNIT"/>
    <property type="match status" value="1"/>
</dbReference>
<evidence type="ECO:0000259" key="6">
    <source>
        <dbReference type="PROSITE" id="PS51379"/>
    </source>
</evidence>
<sequence>MTKRLILCDCLGSQTLDADAISNGSGLACTKVYSGLCTHQLDDAAKEIATGDSIVACQQEQQRFEQLAEEVGVDSPGFVDLRDRAGWGTGNTAPKMAALAAEAAMTLPIGKSLDVISEGTCLIIGGDAALQAAADLCETLAVTVLLTSADDVPIDRRFDCVVGTLRQASGALGGFSVKIDALQQLIPGGRGSFTLTERQNGAVSECDILLDLSGNTALFSAPEKREGYLRADPTYPPAVAKAVFQAAQLVGTFEKPLYVRLEESLCAHSRAEQPACSNCLNVCPTGAITSAGEHVAIDPMICAGCGSCSAACPSGAIAYDAPPVDSIFARMNTLASTYRKAGGKDASLLVHDGTHGREMIALAARFGRGLPANAIPLEVDALSGFGHAEMLAALACGFGHVDVLLSPKTERDVITSQMALAHAIAGAAAIDLLDPADPDALCDLLYAPTGATVDCAPVLPMGSRRQVTRLAAKTLQPDASVIALPEHAPYGAVVVDTDACTLCLSCVSLCPSGALGDNPDLPQLRFQEDACLQCGLCTNICPENAISLQPQLDLTDAAFTQRVVHEEEPFACISCGSLFGVKSTVEKITEKLAGTHPMFATSDAAKMIQMCDNCRIQAQYHSENNPFQSGERPRPRTTDDYLSKRRDH</sequence>
<dbReference type="GO" id="GO:0051539">
    <property type="term" value="F:4 iron, 4 sulfur cluster binding"/>
    <property type="evidence" value="ECO:0007669"/>
    <property type="project" value="UniProtKB-KW"/>
</dbReference>
<dbReference type="GO" id="GO:0046872">
    <property type="term" value="F:metal ion binding"/>
    <property type="evidence" value="ECO:0007669"/>
    <property type="project" value="UniProtKB-KW"/>
</dbReference>
<feature type="region of interest" description="Disordered" evidence="5">
    <location>
        <begin position="623"/>
        <end position="648"/>
    </location>
</feature>
<dbReference type="PANTHER" id="PTHR43687:SF4">
    <property type="entry name" value="BLR5484 PROTEIN"/>
    <property type="match status" value="1"/>
</dbReference>
<proteinExistence type="predicted"/>
<dbReference type="SUPFAM" id="SSF54862">
    <property type="entry name" value="4Fe-4S ferredoxins"/>
    <property type="match status" value="1"/>
</dbReference>
<feature type="domain" description="4Fe-4S ferredoxin-type" evidence="6">
    <location>
        <begin position="491"/>
        <end position="520"/>
    </location>
</feature>
<dbReference type="AlphaFoldDB" id="A0A2T6K9V4"/>
<dbReference type="Pfam" id="PF13187">
    <property type="entry name" value="Fer4_9"/>
    <property type="match status" value="1"/>
</dbReference>
<organism evidence="7 8">
    <name type="scientific">Yoonia sediminilitoris</name>
    <dbReference type="NCBI Taxonomy" id="1286148"/>
    <lineage>
        <taxon>Bacteria</taxon>
        <taxon>Pseudomonadati</taxon>
        <taxon>Pseudomonadota</taxon>
        <taxon>Alphaproteobacteria</taxon>
        <taxon>Rhodobacterales</taxon>
        <taxon>Paracoccaceae</taxon>
        <taxon>Yoonia</taxon>
    </lineage>
</organism>
<dbReference type="EMBL" id="QBUD01000013">
    <property type="protein sequence ID" value="PUB11515.1"/>
    <property type="molecule type" value="Genomic_DNA"/>
</dbReference>
<dbReference type="OrthoDB" id="9800445at2"/>
<name>A0A2T6K9V4_9RHOB</name>
<dbReference type="InterPro" id="IPR050572">
    <property type="entry name" value="Fe-S_Ferredoxin"/>
</dbReference>
<keyword evidence="4" id="KW-0411">Iron-sulfur</keyword>
<gene>
    <name evidence="7" type="ORF">C8N45_11332</name>
</gene>
<reference evidence="7 8" key="1">
    <citation type="submission" date="2018-04" db="EMBL/GenBank/DDBJ databases">
        <title>Genomic Encyclopedia of Archaeal and Bacterial Type Strains, Phase II (KMG-II): from individual species to whole genera.</title>
        <authorList>
            <person name="Goeker M."/>
        </authorList>
    </citation>
    <scope>NUCLEOTIDE SEQUENCE [LARGE SCALE GENOMIC DNA]</scope>
    <source>
        <strain evidence="7 8">DSM 29955</strain>
    </source>
</reference>
<dbReference type="InterPro" id="IPR017900">
    <property type="entry name" value="4Fe4S_Fe_S_CS"/>
</dbReference>
<feature type="domain" description="4Fe-4S ferredoxin-type" evidence="6">
    <location>
        <begin position="522"/>
        <end position="551"/>
    </location>
</feature>
<comment type="caution">
    <text evidence="7">The sequence shown here is derived from an EMBL/GenBank/DDBJ whole genome shotgun (WGS) entry which is preliminary data.</text>
</comment>
<feature type="domain" description="4Fe-4S ferredoxin-type" evidence="6">
    <location>
        <begin position="293"/>
        <end position="322"/>
    </location>
</feature>
<dbReference type="Pfam" id="PF12838">
    <property type="entry name" value="Fer4_7"/>
    <property type="match status" value="1"/>
</dbReference>
<dbReference type="Proteomes" id="UP000244523">
    <property type="component" value="Unassembled WGS sequence"/>
</dbReference>
<evidence type="ECO:0000256" key="5">
    <source>
        <dbReference type="SAM" id="MobiDB-lite"/>
    </source>
</evidence>
<keyword evidence="8" id="KW-1185">Reference proteome</keyword>
<dbReference type="InterPro" id="IPR017896">
    <property type="entry name" value="4Fe4S_Fe-S-bd"/>
</dbReference>
<keyword evidence="2" id="KW-0479">Metal-binding</keyword>
<evidence type="ECO:0000313" key="7">
    <source>
        <dbReference type="EMBL" id="PUB11515.1"/>
    </source>
</evidence>
<dbReference type="Gene3D" id="3.30.70.20">
    <property type="match status" value="2"/>
</dbReference>
<accession>A0A2T6K9V4</accession>
<keyword evidence="1" id="KW-0004">4Fe-4S</keyword>
<evidence type="ECO:0000256" key="3">
    <source>
        <dbReference type="ARBA" id="ARBA00023004"/>
    </source>
</evidence>
<evidence type="ECO:0000256" key="1">
    <source>
        <dbReference type="ARBA" id="ARBA00022485"/>
    </source>
</evidence>
<evidence type="ECO:0000313" key="8">
    <source>
        <dbReference type="Proteomes" id="UP000244523"/>
    </source>
</evidence>